<dbReference type="NCBIfam" id="NF001837">
    <property type="entry name" value="PRK00560.1"/>
    <property type="match status" value="1"/>
</dbReference>
<dbReference type="Pfam" id="PF12804">
    <property type="entry name" value="NTP_transf_3"/>
    <property type="match status" value="1"/>
</dbReference>
<comment type="catalytic activity">
    <reaction evidence="8">
        <text>Mo-molybdopterin + GTP + H(+) = Mo-molybdopterin guanine dinucleotide + diphosphate</text>
        <dbReference type="Rhea" id="RHEA:34243"/>
        <dbReference type="ChEBI" id="CHEBI:15378"/>
        <dbReference type="ChEBI" id="CHEBI:33019"/>
        <dbReference type="ChEBI" id="CHEBI:37565"/>
        <dbReference type="ChEBI" id="CHEBI:71302"/>
        <dbReference type="ChEBI" id="CHEBI:71310"/>
        <dbReference type="EC" id="2.7.7.77"/>
    </reaction>
</comment>
<feature type="binding site" evidence="8">
    <location>
        <position position="97"/>
    </location>
    <ligand>
        <name>GTP</name>
        <dbReference type="ChEBI" id="CHEBI:37565"/>
    </ligand>
</feature>
<dbReference type="OrthoDB" id="9788394at2"/>
<comment type="caution">
    <text evidence="10">The sequence shown here is derived from an EMBL/GenBank/DDBJ whole genome shotgun (WGS) entry which is preliminary data.</text>
</comment>
<dbReference type="InterPro" id="IPR013482">
    <property type="entry name" value="Molybde_CF_guanTrfase"/>
</dbReference>
<dbReference type="Proteomes" id="UP000006431">
    <property type="component" value="Unassembled WGS sequence"/>
</dbReference>
<keyword evidence="2 8" id="KW-0808">Transferase</keyword>
<feature type="binding site" evidence="8">
    <location>
        <begin position="9"/>
        <end position="11"/>
    </location>
    <ligand>
        <name>GTP</name>
        <dbReference type="ChEBI" id="CHEBI:37565"/>
    </ligand>
</feature>
<comment type="function">
    <text evidence="8">Transfers a GMP moiety from GTP to Mo-molybdopterin (Mo-MPT) cofactor (Moco or molybdenum cofactor) to form Mo-molybdopterin guanine dinucleotide (Mo-MGD) cofactor.</text>
</comment>
<dbReference type="SUPFAM" id="SSF53448">
    <property type="entry name" value="Nucleotide-diphospho-sugar transferases"/>
    <property type="match status" value="1"/>
</dbReference>
<dbReference type="EC" id="2.7.7.77" evidence="8"/>
<dbReference type="PANTHER" id="PTHR19136">
    <property type="entry name" value="MOLYBDENUM COFACTOR GUANYLYLTRANSFERASE"/>
    <property type="match status" value="1"/>
</dbReference>
<feature type="binding site" evidence="8">
    <location>
        <position position="66"/>
    </location>
    <ligand>
        <name>GTP</name>
        <dbReference type="ChEBI" id="CHEBI:37565"/>
    </ligand>
</feature>
<dbReference type="GO" id="GO:1902758">
    <property type="term" value="P:bis(molybdopterin guanine dinucleotide)molybdenum biosynthetic process"/>
    <property type="evidence" value="ECO:0007669"/>
    <property type="project" value="TreeGrafter"/>
</dbReference>
<dbReference type="HOGENOM" id="CLU_055597_2_2_7"/>
<keyword evidence="4 8" id="KW-0547">Nucleotide-binding</keyword>
<feature type="domain" description="MobA-like NTP transferase" evidence="9">
    <location>
        <begin position="6"/>
        <end position="154"/>
    </location>
</feature>
<keyword evidence="1 8" id="KW-0963">Cytoplasm</keyword>
<dbReference type="RefSeq" id="WP_008340888.1">
    <property type="nucleotide sequence ID" value="NZ_AFRZ01000001.1"/>
</dbReference>
<protein>
    <recommendedName>
        <fullName evidence="8">Probable molybdenum cofactor guanylyltransferase</fullName>
        <shortName evidence="8">MoCo guanylyltransferase</shortName>
        <ecNumber evidence="8">2.7.7.77</ecNumber>
    </recommendedName>
    <alternativeName>
        <fullName evidence="8">GTP:molybdopterin guanylyltransferase</fullName>
    </alternativeName>
    <alternativeName>
        <fullName evidence="8">Mo-MPT guanylyltransferase</fullName>
    </alternativeName>
    <alternativeName>
        <fullName evidence="8">Molybdopterin guanylyltransferase</fullName>
    </alternativeName>
    <alternativeName>
        <fullName evidence="8">Molybdopterin-guanine dinucleotide synthase</fullName>
        <shortName evidence="8">MGD synthase</shortName>
    </alternativeName>
</protein>
<dbReference type="InterPro" id="IPR029044">
    <property type="entry name" value="Nucleotide-diphossugar_trans"/>
</dbReference>
<comment type="subcellular location">
    <subcellularLocation>
        <location evidence="8">Cytoplasm</location>
    </subcellularLocation>
</comment>
<evidence type="ECO:0000313" key="10">
    <source>
        <dbReference type="EMBL" id="EHP29677.1"/>
    </source>
</evidence>
<evidence type="ECO:0000313" key="11">
    <source>
        <dbReference type="Proteomes" id="UP000006431"/>
    </source>
</evidence>
<evidence type="ECO:0000259" key="9">
    <source>
        <dbReference type="Pfam" id="PF12804"/>
    </source>
</evidence>
<dbReference type="EMBL" id="AFRZ01000001">
    <property type="protein sequence ID" value="EHP29677.1"/>
    <property type="molecule type" value="Genomic_DNA"/>
</dbReference>
<evidence type="ECO:0000256" key="2">
    <source>
        <dbReference type="ARBA" id="ARBA00022679"/>
    </source>
</evidence>
<keyword evidence="6 8" id="KW-0342">GTP-binding</keyword>
<evidence type="ECO:0000256" key="1">
    <source>
        <dbReference type="ARBA" id="ARBA00022490"/>
    </source>
</evidence>
<feature type="binding site" evidence="8">
    <location>
        <position position="21"/>
    </location>
    <ligand>
        <name>GTP</name>
        <dbReference type="ChEBI" id="CHEBI:37565"/>
    </ligand>
</feature>
<evidence type="ECO:0000256" key="8">
    <source>
        <dbReference type="HAMAP-Rule" id="MF_00316"/>
    </source>
</evidence>
<name>H1FYY2_SULGG</name>
<evidence type="ECO:0000256" key="6">
    <source>
        <dbReference type="ARBA" id="ARBA00023134"/>
    </source>
</evidence>
<gene>
    <name evidence="8 10" type="primary">mobA</name>
    <name evidence="10" type="ORF">SMGD1_1153</name>
</gene>
<dbReference type="InterPro" id="IPR025877">
    <property type="entry name" value="MobA-like_NTP_Trfase"/>
</dbReference>
<dbReference type="Gene3D" id="3.90.550.10">
    <property type="entry name" value="Spore Coat Polysaccharide Biosynthesis Protein SpsA, Chain A"/>
    <property type="match status" value="1"/>
</dbReference>
<comment type="cofactor">
    <cofactor evidence="8">
        <name>Mg(2+)</name>
        <dbReference type="ChEBI" id="CHEBI:18420"/>
    </cofactor>
</comment>
<dbReference type="GO" id="GO:0005525">
    <property type="term" value="F:GTP binding"/>
    <property type="evidence" value="ECO:0007669"/>
    <property type="project" value="UniProtKB-UniRule"/>
</dbReference>
<dbReference type="CDD" id="cd02503">
    <property type="entry name" value="MobA"/>
    <property type="match status" value="1"/>
</dbReference>
<keyword evidence="7 8" id="KW-0501">Molybdenum cofactor biosynthesis</keyword>
<keyword evidence="5 8" id="KW-0460">Magnesium</keyword>
<proteinExistence type="inferred from homology"/>
<dbReference type="GO" id="GO:0061603">
    <property type="term" value="F:molybdenum cofactor guanylyltransferase activity"/>
    <property type="evidence" value="ECO:0007669"/>
    <property type="project" value="UniProtKB-EC"/>
</dbReference>
<evidence type="ECO:0000256" key="7">
    <source>
        <dbReference type="ARBA" id="ARBA00023150"/>
    </source>
</evidence>
<dbReference type="eggNOG" id="COG0746">
    <property type="taxonomic scope" value="Bacteria"/>
</dbReference>
<accession>H1FYY2</accession>
<dbReference type="GO" id="GO:0005737">
    <property type="term" value="C:cytoplasm"/>
    <property type="evidence" value="ECO:0007669"/>
    <property type="project" value="UniProtKB-SubCell"/>
</dbReference>
<feature type="binding site" evidence="8">
    <location>
        <position position="97"/>
    </location>
    <ligand>
        <name>Mg(2+)</name>
        <dbReference type="ChEBI" id="CHEBI:18420"/>
    </ligand>
</feature>
<comment type="similarity">
    <text evidence="8">Belongs to the MobA family.</text>
</comment>
<dbReference type="STRING" id="929558.SMGD1_1153"/>
<reference evidence="10 11" key="1">
    <citation type="journal article" date="2012" name="Proc. Natl. Acad. Sci. U.S.A.">
        <title>Genome and physiology of a model Epsilonproteobacterium responsible for sulfide detoxification in marine oxygen depletion zones.</title>
        <authorList>
            <person name="Grote J."/>
            <person name="Schott T."/>
            <person name="Bruckner C.G."/>
            <person name="Glockner F.O."/>
            <person name="Jost G."/>
            <person name="Teeling H."/>
            <person name="Labrenz M."/>
            <person name="Jurgens K."/>
        </authorList>
    </citation>
    <scope>NUCLEOTIDE SEQUENCE [LARGE SCALE GENOMIC DNA]</scope>
    <source>
        <strain evidence="10 11">GD1</strain>
    </source>
</reference>
<dbReference type="PANTHER" id="PTHR19136:SF81">
    <property type="entry name" value="MOLYBDENUM COFACTOR GUANYLYLTRANSFERASE"/>
    <property type="match status" value="1"/>
</dbReference>
<evidence type="ECO:0000256" key="3">
    <source>
        <dbReference type="ARBA" id="ARBA00022723"/>
    </source>
</evidence>
<keyword evidence="11" id="KW-1185">Reference proteome</keyword>
<comment type="domain">
    <text evidence="8">The N-terminal domain determines nucleotide recognition and specific binding, while the C-terminal domain determines the specific binding to the target protein.</text>
</comment>
<organism evidence="10 11">
    <name type="scientific">Sulfurimonas gotlandica (strain DSM 19862 / JCM 16533 / GD1)</name>
    <dbReference type="NCBI Taxonomy" id="929558"/>
    <lineage>
        <taxon>Bacteria</taxon>
        <taxon>Pseudomonadati</taxon>
        <taxon>Campylobacterota</taxon>
        <taxon>Epsilonproteobacteria</taxon>
        <taxon>Campylobacterales</taxon>
        <taxon>Sulfurimonadaceae</taxon>
        <taxon>Sulfurimonas</taxon>
    </lineage>
</organism>
<comment type="caution">
    <text evidence="8">Lacks conserved residue(s) required for the propagation of feature annotation.</text>
</comment>
<dbReference type="HAMAP" id="MF_00316">
    <property type="entry name" value="MobA"/>
    <property type="match status" value="1"/>
</dbReference>
<dbReference type="AlphaFoldDB" id="H1FYY2"/>
<evidence type="ECO:0000256" key="4">
    <source>
        <dbReference type="ARBA" id="ARBA00022741"/>
    </source>
</evidence>
<sequence length="190" mass="21600">MLNIPCVVFAGGKSSRMGEDKSLLPFAGFNTLTEFQLSRLKKIFKNVYISCKEKSKFDFEASFIEDVKTAQTFAPTAGFVAIYKELKEDSFFALSVDAPFVGQKEIQKIIDADKQDIDATIAKTEFGIQPMCGIYHRSLENEFSKMLENDNHKLGFLLKSSKTTFVNFDDEKPFLNLNHPHEYEEALKLI</sequence>
<dbReference type="PATRIC" id="fig|929558.5.peg.1145"/>
<dbReference type="GO" id="GO:0046872">
    <property type="term" value="F:metal ion binding"/>
    <property type="evidence" value="ECO:0007669"/>
    <property type="project" value="UniProtKB-KW"/>
</dbReference>
<evidence type="ECO:0000256" key="5">
    <source>
        <dbReference type="ARBA" id="ARBA00022842"/>
    </source>
</evidence>
<keyword evidence="3 8" id="KW-0479">Metal-binding</keyword>